<dbReference type="Proteomes" id="UP000001610">
    <property type="component" value="Unassembled WGS sequence"/>
</dbReference>
<dbReference type="InterPro" id="IPR015655">
    <property type="entry name" value="PP2C"/>
</dbReference>
<proteinExistence type="predicted"/>
<dbReference type="PANTHER" id="PTHR13832:SF792">
    <property type="entry name" value="GM14286P"/>
    <property type="match status" value="1"/>
</dbReference>
<dbReference type="PANTHER" id="PTHR13832">
    <property type="entry name" value="PROTEIN PHOSPHATASE 2C"/>
    <property type="match status" value="1"/>
</dbReference>
<organism evidence="3 4">
    <name type="scientific">Cordyceps militaris (strain CM01)</name>
    <name type="common">Caterpillar fungus</name>
    <dbReference type="NCBI Taxonomy" id="983644"/>
    <lineage>
        <taxon>Eukaryota</taxon>
        <taxon>Fungi</taxon>
        <taxon>Dikarya</taxon>
        <taxon>Ascomycota</taxon>
        <taxon>Pezizomycotina</taxon>
        <taxon>Sordariomycetes</taxon>
        <taxon>Hypocreomycetidae</taxon>
        <taxon>Hypocreales</taxon>
        <taxon>Cordycipitaceae</taxon>
        <taxon>Cordyceps</taxon>
    </lineage>
</organism>
<evidence type="ECO:0000259" key="2">
    <source>
        <dbReference type="PROSITE" id="PS51746"/>
    </source>
</evidence>
<dbReference type="InterPro" id="IPR036457">
    <property type="entry name" value="PPM-type-like_dom_sf"/>
</dbReference>
<evidence type="ECO:0000256" key="1">
    <source>
        <dbReference type="SAM" id="MobiDB-lite"/>
    </source>
</evidence>
<accession>G3JSL7</accession>
<reference evidence="3 4" key="1">
    <citation type="journal article" date="2011" name="Genome Biol.">
        <title>Genome sequence of the insect pathogenic fungus Cordyceps militaris, a valued traditional Chinese medicine.</title>
        <authorList>
            <person name="Zheng P."/>
            <person name="Xia Y."/>
            <person name="Xiao G."/>
            <person name="Xiong C."/>
            <person name="Hu X."/>
            <person name="Zhang S."/>
            <person name="Zheng H."/>
            <person name="Huang Y."/>
            <person name="Zhou Y."/>
            <person name="Wang S."/>
            <person name="Zhao G.P."/>
            <person name="Liu X."/>
            <person name="St Leger R.J."/>
            <person name="Wang C."/>
        </authorList>
    </citation>
    <scope>NUCLEOTIDE SEQUENCE [LARGE SCALE GENOMIC DNA]</scope>
    <source>
        <strain evidence="3 4">CM01</strain>
    </source>
</reference>
<dbReference type="GO" id="GO:0004741">
    <property type="term" value="F:[pyruvate dehydrogenase (acetyl-transferring)]-phosphatase activity"/>
    <property type="evidence" value="ECO:0007669"/>
    <property type="project" value="TreeGrafter"/>
</dbReference>
<dbReference type="SMART" id="SM00332">
    <property type="entry name" value="PP2Cc"/>
    <property type="match status" value="1"/>
</dbReference>
<keyword evidence="4" id="KW-1185">Reference proteome</keyword>
<name>G3JSL7_CORMM</name>
<dbReference type="PROSITE" id="PS51746">
    <property type="entry name" value="PPM_2"/>
    <property type="match status" value="1"/>
</dbReference>
<dbReference type="AlphaFoldDB" id="G3JSL7"/>
<dbReference type="Gene3D" id="3.60.40.10">
    <property type="entry name" value="PPM-type phosphatase domain"/>
    <property type="match status" value="1"/>
</dbReference>
<dbReference type="GeneID" id="18170914"/>
<gene>
    <name evidence="3" type="ORF">CCM_08909</name>
</gene>
<dbReference type="VEuPathDB" id="FungiDB:CCM_08909"/>
<dbReference type="SUPFAM" id="SSF81606">
    <property type="entry name" value="PP2C-like"/>
    <property type="match status" value="1"/>
</dbReference>
<dbReference type="Pfam" id="PF00481">
    <property type="entry name" value="PP2C"/>
    <property type="match status" value="1"/>
</dbReference>
<dbReference type="CDD" id="cd00143">
    <property type="entry name" value="PP2Cc"/>
    <property type="match status" value="1"/>
</dbReference>
<dbReference type="STRING" id="983644.G3JSL7"/>
<dbReference type="KEGG" id="cmt:CCM_08909"/>
<dbReference type="GO" id="GO:0005739">
    <property type="term" value="C:mitochondrion"/>
    <property type="evidence" value="ECO:0007669"/>
    <property type="project" value="TreeGrafter"/>
</dbReference>
<dbReference type="InParanoid" id="G3JSL7"/>
<sequence>MSSDLQDFGDDVARMLSQDAYSVFLDATGVKRADGARLPSNFPSEDRFNRVQPLPLWESETWVAATVFDGHSGWQAADHLEKELLKVVKRKLNKLQLEPRDEEIHNEQQDNKKTQEDLQKEKRDKESRDDEKIQEAIKQSFTELDGSIINDFIACAHNEKMAFKDKVTYAQIANSGSCALLILYDPVTKTLYTACTGDSRAVLGQQESDGNWLPQALSEDQSLDNEAEVARIRAAHKEEPDVVKDGAVLGLRVARAFGNFRWKASHDAQHKLGRIFTTSKGMEEKEIPSPPYLIAEPVVTVRKLGDKPSIVILATDGFWDSVDNGEGVDLVVMWLEAQLESSMEEMKMKLRMAPPTSWWRSKTLGQIEYAPGFDFSSRFHEIMECRFDMRYNYTRTILKDLDNVAVHLLRNACGGNHREFLEGSLAYQAPFSRNIRDDMTVQVLLF</sequence>
<dbReference type="eggNOG" id="KOG0700">
    <property type="taxonomic scope" value="Eukaryota"/>
</dbReference>
<evidence type="ECO:0000313" key="3">
    <source>
        <dbReference type="EMBL" id="EGX88863.1"/>
    </source>
</evidence>
<dbReference type="OrthoDB" id="420076at2759"/>
<protein>
    <submittedName>
        <fullName evidence="3">Protein phosphatase 2C</fullName>
    </submittedName>
</protein>
<dbReference type="InterPro" id="IPR001932">
    <property type="entry name" value="PPM-type_phosphatase-like_dom"/>
</dbReference>
<dbReference type="HOGENOM" id="CLU_021928_3_0_1"/>
<dbReference type="EMBL" id="JH126405">
    <property type="protein sequence ID" value="EGX88863.1"/>
    <property type="molecule type" value="Genomic_DNA"/>
</dbReference>
<dbReference type="RefSeq" id="XP_006674108.1">
    <property type="nucleotide sequence ID" value="XM_006674045.1"/>
</dbReference>
<evidence type="ECO:0000313" key="4">
    <source>
        <dbReference type="Proteomes" id="UP000001610"/>
    </source>
</evidence>
<feature type="domain" description="PPM-type phosphatase" evidence="2">
    <location>
        <begin position="1"/>
        <end position="446"/>
    </location>
</feature>
<feature type="region of interest" description="Disordered" evidence="1">
    <location>
        <begin position="99"/>
        <end position="133"/>
    </location>
</feature>